<name>A0A2T2N597_CORCC</name>
<feature type="domain" description="3-beta hydroxysteroid dehydrogenase/isomerase" evidence="3">
    <location>
        <begin position="7"/>
        <end position="269"/>
    </location>
</feature>
<dbReference type="OrthoDB" id="331544at2759"/>
<comment type="similarity">
    <text evidence="1">Belongs to the 3-beta-HSD family.</text>
</comment>
<keyword evidence="2" id="KW-0560">Oxidoreductase</keyword>
<keyword evidence="5" id="KW-1185">Reference proteome</keyword>
<accession>A0A2T2N597</accession>
<evidence type="ECO:0000256" key="1">
    <source>
        <dbReference type="ARBA" id="ARBA00009219"/>
    </source>
</evidence>
<proteinExistence type="inferred from homology"/>
<dbReference type="EMBL" id="KZ678148">
    <property type="protein sequence ID" value="PSN60560.1"/>
    <property type="molecule type" value="Genomic_DNA"/>
</dbReference>
<dbReference type="InterPro" id="IPR036291">
    <property type="entry name" value="NAD(P)-bd_dom_sf"/>
</dbReference>
<dbReference type="PANTHER" id="PTHR43245:SF51">
    <property type="entry name" value="SHORT CHAIN DEHYDROGENASE_REDUCTASE FAMILY 42E, MEMBER 2"/>
    <property type="match status" value="1"/>
</dbReference>
<evidence type="ECO:0000259" key="3">
    <source>
        <dbReference type="Pfam" id="PF01073"/>
    </source>
</evidence>
<evidence type="ECO:0000313" key="5">
    <source>
        <dbReference type="Proteomes" id="UP000240883"/>
    </source>
</evidence>
<dbReference type="AlphaFoldDB" id="A0A2T2N597"/>
<dbReference type="Proteomes" id="UP000240883">
    <property type="component" value="Unassembled WGS sequence"/>
</dbReference>
<reference evidence="4 5" key="1">
    <citation type="journal article" date="2018" name="Front. Microbiol.">
        <title>Genome-Wide Analysis of Corynespora cassiicola Leaf Fall Disease Putative Effectors.</title>
        <authorList>
            <person name="Lopez D."/>
            <person name="Ribeiro S."/>
            <person name="Label P."/>
            <person name="Fumanal B."/>
            <person name="Venisse J.S."/>
            <person name="Kohler A."/>
            <person name="de Oliveira R.R."/>
            <person name="Labutti K."/>
            <person name="Lipzen A."/>
            <person name="Lail K."/>
            <person name="Bauer D."/>
            <person name="Ohm R.A."/>
            <person name="Barry K.W."/>
            <person name="Spatafora J."/>
            <person name="Grigoriev I.V."/>
            <person name="Martin F.M."/>
            <person name="Pujade-Renaud V."/>
        </authorList>
    </citation>
    <scope>NUCLEOTIDE SEQUENCE [LARGE SCALE GENOMIC DNA]</scope>
    <source>
        <strain evidence="4 5">Philippines</strain>
    </source>
</reference>
<evidence type="ECO:0000256" key="2">
    <source>
        <dbReference type="ARBA" id="ARBA00023002"/>
    </source>
</evidence>
<dbReference type="GO" id="GO:0016616">
    <property type="term" value="F:oxidoreductase activity, acting on the CH-OH group of donors, NAD or NADP as acceptor"/>
    <property type="evidence" value="ECO:0007669"/>
    <property type="project" value="InterPro"/>
</dbReference>
<dbReference type="InterPro" id="IPR002225">
    <property type="entry name" value="3Beta_OHSteriod_DH/Estase"/>
</dbReference>
<dbReference type="Gene3D" id="3.40.50.720">
    <property type="entry name" value="NAD(P)-binding Rossmann-like Domain"/>
    <property type="match status" value="1"/>
</dbReference>
<gene>
    <name evidence="4" type="ORF">BS50DRAFT_625920</name>
</gene>
<dbReference type="InterPro" id="IPR050177">
    <property type="entry name" value="Lipid_A_modif_metabolic_enz"/>
</dbReference>
<sequence>MDPTRVLVTGGTGFVGSEVVKALVATKRFYITAVDINPPALGTGSFAEVRYVRANILQPGELSEVFNEAKPAIVVHTVGLYPLGAARYGTKGKDTVFRVNVEGTRNVIEASKECGARGLVYTSSVTVLLDELDKDFINADERWPTGKAQTIYGQSKTIAEDLVISANTSDFTTCALRSAPIFGPNDPAIIPTFYNCIARGESPFIVGEAKNLQDYVYVSNVADAHVLAVRNLLNSGTAAGQAFFITNGEPVVLRDLCIAVWKEFDHSPPFQLRISARLAWWFGWGSEWWAWLSGVEGTFCRGAISDATKFRYVSIAKARRVLGYQPKVALADALRISCQHYKEQIKGRAKR</sequence>
<organism evidence="4 5">
    <name type="scientific">Corynespora cassiicola Philippines</name>
    <dbReference type="NCBI Taxonomy" id="1448308"/>
    <lineage>
        <taxon>Eukaryota</taxon>
        <taxon>Fungi</taxon>
        <taxon>Dikarya</taxon>
        <taxon>Ascomycota</taxon>
        <taxon>Pezizomycotina</taxon>
        <taxon>Dothideomycetes</taxon>
        <taxon>Pleosporomycetidae</taxon>
        <taxon>Pleosporales</taxon>
        <taxon>Corynesporascaceae</taxon>
        <taxon>Corynespora</taxon>
    </lineage>
</organism>
<dbReference type="Pfam" id="PF01073">
    <property type="entry name" value="3Beta_HSD"/>
    <property type="match status" value="1"/>
</dbReference>
<dbReference type="GO" id="GO:0006694">
    <property type="term" value="P:steroid biosynthetic process"/>
    <property type="evidence" value="ECO:0007669"/>
    <property type="project" value="InterPro"/>
</dbReference>
<dbReference type="SUPFAM" id="SSF51735">
    <property type="entry name" value="NAD(P)-binding Rossmann-fold domains"/>
    <property type="match status" value="1"/>
</dbReference>
<dbReference type="PANTHER" id="PTHR43245">
    <property type="entry name" value="BIFUNCTIONAL POLYMYXIN RESISTANCE PROTEIN ARNA"/>
    <property type="match status" value="1"/>
</dbReference>
<protein>
    <submittedName>
        <fullName evidence="4">C-3 sterol dehydrogenase/C-4 decarboxylase-like protein</fullName>
    </submittedName>
</protein>
<dbReference type="STRING" id="1448308.A0A2T2N597"/>
<evidence type="ECO:0000313" key="4">
    <source>
        <dbReference type="EMBL" id="PSN60560.1"/>
    </source>
</evidence>